<accession>A0A2Z6QN40</accession>
<dbReference type="Proteomes" id="UP000615446">
    <property type="component" value="Unassembled WGS sequence"/>
</dbReference>
<feature type="compositionally biased region" description="Low complexity" evidence="1">
    <location>
        <begin position="71"/>
        <end position="81"/>
    </location>
</feature>
<evidence type="ECO:0000313" key="3">
    <source>
        <dbReference type="EMBL" id="GES94477.1"/>
    </source>
</evidence>
<dbReference type="EMBL" id="BEXD01000977">
    <property type="protein sequence ID" value="GBB91460.1"/>
    <property type="molecule type" value="Genomic_DNA"/>
</dbReference>
<proteinExistence type="predicted"/>
<dbReference type="EMBL" id="BLAL01000236">
    <property type="protein sequence ID" value="GES94477.1"/>
    <property type="molecule type" value="Genomic_DNA"/>
</dbReference>
<organism evidence="2 4">
    <name type="scientific">Rhizophagus clarus</name>
    <dbReference type="NCBI Taxonomy" id="94130"/>
    <lineage>
        <taxon>Eukaryota</taxon>
        <taxon>Fungi</taxon>
        <taxon>Fungi incertae sedis</taxon>
        <taxon>Mucoromycota</taxon>
        <taxon>Glomeromycotina</taxon>
        <taxon>Glomeromycetes</taxon>
        <taxon>Glomerales</taxon>
        <taxon>Glomeraceae</taxon>
        <taxon>Rhizophagus</taxon>
    </lineage>
</organism>
<feature type="region of interest" description="Disordered" evidence="1">
    <location>
        <begin position="1"/>
        <end position="47"/>
    </location>
</feature>
<evidence type="ECO:0000313" key="2">
    <source>
        <dbReference type="EMBL" id="GBB91460.1"/>
    </source>
</evidence>
<evidence type="ECO:0000313" key="4">
    <source>
        <dbReference type="Proteomes" id="UP000247702"/>
    </source>
</evidence>
<dbReference type="Proteomes" id="UP000247702">
    <property type="component" value="Unassembled WGS sequence"/>
</dbReference>
<dbReference type="AlphaFoldDB" id="A0A2Z6QN40"/>
<gene>
    <name evidence="3" type="ORF">RCL2_002120900</name>
    <name evidence="2" type="ORF">RclHR1_18780002</name>
</gene>
<protein>
    <submittedName>
        <fullName evidence="2">Uncharacterized protein</fullName>
    </submittedName>
</protein>
<comment type="caution">
    <text evidence="2">The sequence shown here is derived from an EMBL/GenBank/DDBJ whole genome shotgun (WGS) entry which is preliminary data.</text>
</comment>
<keyword evidence="4" id="KW-1185">Reference proteome</keyword>
<name>A0A2Z6QN40_9GLOM</name>
<sequence>MMEMEISINQEHQLDTTHQDTNKPLSKSQKKREKQHAKEQKKILDSQQQDIIVQKMIIPKETSPILPPPASSSGNVSTSASHITIQLKDSNVNKRKKVNDDSNAQIIIGHQPDPLSQAYVKDILIYDIPAKWTNYELLQYLST</sequence>
<feature type="region of interest" description="Disordered" evidence="1">
    <location>
        <begin position="62"/>
        <end position="81"/>
    </location>
</feature>
<reference evidence="2 4" key="1">
    <citation type="submission" date="2017-11" db="EMBL/GenBank/DDBJ databases">
        <title>The genome of Rhizophagus clarus HR1 reveals common genetic basis of auxotrophy among arbuscular mycorrhizal fungi.</title>
        <authorList>
            <person name="Kobayashi Y."/>
        </authorList>
    </citation>
    <scope>NUCLEOTIDE SEQUENCE [LARGE SCALE GENOMIC DNA]</scope>
    <source>
        <strain evidence="2 4">HR1</strain>
    </source>
</reference>
<evidence type="ECO:0000256" key="1">
    <source>
        <dbReference type="SAM" id="MobiDB-lite"/>
    </source>
</evidence>
<reference evidence="3" key="2">
    <citation type="submission" date="2019-10" db="EMBL/GenBank/DDBJ databases">
        <title>Conservation and host-specific expression of non-tandemly repeated heterogenous ribosome RNA gene in arbuscular mycorrhizal fungi.</title>
        <authorList>
            <person name="Maeda T."/>
            <person name="Kobayashi Y."/>
            <person name="Nakagawa T."/>
            <person name="Ezawa T."/>
            <person name="Yamaguchi K."/>
            <person name="Bino T."/>
            <person name="Nishimoto Y."/>
            <person name="Shigenobu S."/>
            <person name="Kawaguchi M."/>
        </authorList>
    </citation>
    <scope>NUCLEOTIDE SEQUENCE</scope>
    <source>
        <strain evidence="3">HR1</strain>
    </source>
</reference>
<feature type="compositionally biased region" description="Basic and acidic residues" evidence="1">
    <location>
        <begin position="12"/>
        <end position="21"/>
    </location>
</feature>